<keyword evidence="3" id="KW-1185">Reference proteome</keyword>
<dbReference type="Pfam" id="PF12697">
    <property type="entry name" value="Abhydrolase_6"/>
    <property type="match status" value="1"/>
</dbReference>
<dbReference type="Proteomes" id="UP001628078">
    <property type="component" value="Unassembled WGS sequence"/>
</dbReference>
<name>A0ABQ5JUM4_9LACO</name>
<dbReference type="RefSeq" id="WP_407884745.1">
    <property type="nucleotide sequence ID" value="NZ_BQXO01000007.1"/>
</dbReference>
<dbReference type="SUPFAM" id="SSF53474">
    <property type="entry name" value="alpha/beta-Hydrolases"/>
    <property type="match status" value="1"/>
</dbReference>
<dbReference type="EMBL" id="BQXO01000007">
    <property type="protein sequence ID" value="GKT06522.1"/>
    <property type="molecule type" value="Genomic_DNA"/>
</dbReference>
<feature type="domain" description="AB hydrolase-1" evidence="1">
    <location>
        <begin position="28"/>
        <end position="271"/>
    </location>
</feature>
<evidence type="ECO:0000313" key="3">
    <source>
        <dbReference type="Proteomes" id="UP001628078"/>
    </source>
</evidence>
<comment type="caution">
    <text evidence="2">The sequence shown here is derived from an EMBL/GenBank/DDBJ whole genome shotgun (WGS) entry which is preliminary data.</text>
</comment>
<evidence type="ECO:0000259" key="1">
    <source>
        <dbReference type="Pfam" id="PF12697"/>
    </source>
</evidence>
<dbReference type="InterPro" id="IPR029058">
    <property type="entry name" value="AB_hydrolase_fold"/>
</dbReference>
<sequence length="295" mass="33285">MPRDEWWDWHGNNIHLDTFRNANAKVKVVMLHGVGTNGRQISMIMGGPLYKLSNHEIETICIDMPTYGLTQVNQKTPITYNDWIQVGSDYIDHELARDNRPIFIYGLSAGGMETYDVAAKNGKVRGIIGMTFLDQRNQDVQYTTTRNWFMGHITTPMLPGFVSLGLGRMKVRMSTASKMSALCNNPEAQAAFMRDKTSAANSSSLAFLNSYMHHNLIVEATDFDVCPILLTQPAEDRWTPYRLSQHHLEQVKKVPVEVKMLRHGGHYPVEPTALDDLHSAALAFINKYAAKEMNA</sequence>
<reference evidence="2 3" key="1">
    <citation type="submission" date="2022-03" db="EMBL/GenBank/DDBJ databases">
        <title>Draft genome sequence of Furfurilactobacillus curtus JCM 31185.</title>
        <authorList>
            <person name="Suzuki S."/>
            <person name="Endo A."/>
            <person name="Kajikawa A."/>
        </authorList>
    </citation>
    <scope>NUCLEOTIDE SEQUENCE [LARGE SCALE GENOMIC DNA]</scope>
    <source>
        <strain evidence="2 3">JCM 31185</strain>
    </source>
</reference>
<gene>
    <name evidence="2" type="ORF">JCM31185_18090</name>
</gene>
<evidence type="ECO:0000313" key="2">
    <source>
        <dbReference type="EMBL" id="GKT06522.1"/>
    </source>
</evidence>
<dbReference type="InterPro" id="IPR000073">
    <property type="entry name" value="AB_hydrolase_1"/>
</dbReference>
<accession>A0ABQ5JUM4</accession>
<proteinExistence type="predicted"/>
<protein>
    <recommendedName>
        <fullName evidence="1">AB hydrolase-1 domain-containing protein</fullName>
    </recommendedName>
</protein>
<dbReference type="Gene3D" id="3.40.50.1820">
    <property type="entry name" value="alpha/beta hydrolase"/>
    <property type="match status" value="1"/>
</dbReference>
<organism evidence="2 3">
    <name type="scientific">Furfurilactobacillus curtus</name>
    <dbReference type="NCBI Taxonomy" id="1746200"/>
    <lineage>
        <taxon>Bacteria</taxon>
        <taxon>Bacillati</taxon>
        <taxon>Bacillota</taxon>
        <taxon>Bacilli</taxon>
        <taxon>Lactobacillales</taxon>
        <taxon>Lactobacillaceae</taxon>
        <taxon>Furfurilactobacillus</taxon>
    </lineage>
</organism>